<gene>
    <name evidence="8" type="ORF">CHS0354_024707</name>
</gene>
<dbReference type="PANTHER" id="PTHR12906">
    <property type="entry name" value="PROTEIN C20ORF24 RAB5-INTERACTING PROTEIN"/>
    <property type="match status" value="1"/>
</dbReference>
<evidence type="ECO:0000256" key="5">
    <source>
        <dbReference type="ARBA" id="ARBA00022989"/>
    </source>
</evidence>
<evidence type="ECO:0000256" key="4">
    <source>
        <dbReference type="ARBA" id="ARBA00022824"/>
    </source>
</evidence>
<sequence>MASTTRKRQAEKQSPLTPSVMTLVSKAVTAEAKWTEKDEFLDVIYWMRQIIGIILGLVWGILPLKGFLGLLLFFAINVGITYLYYANFQKIDEEAYGGTSEILKEGLMTSFSAFLVVWIIFYSSLHAETT</sequence>
<protein>
    <recommendedName>
        <fullName evidence="10">Rab5-interacting protein</fullName>
    </recommendedName>
</protein>
<dbReference type="Proteomes" id="UP001195483">
    <property type="component" value="Unassembled WGS sequence"/>
</dbReference>
<evidence type="ECO:0000256" key="6">
    <source>
        <dbReference type="ARBA" id="ARBA00023136"/>
    </source>
</evidence>
<accession>A0AAE0VKF1</accession>
<keyword evidence="6 7" id="KW-0472">Membrane</keyword>
<reference evidence="8" key="1">
    <citation type="journal article" date="2021" name="Genome Biol. Evol.">
        <title>A High-Quality Reference Genome for a Parasitic Bivalve with Doubly Uniparental Inheritance (Bivalvia: Unionida).</title>
        <authorList>
            <person name="Smith C.H."/>
        </authorList>
    </citation>
    <scope>NUCLEOTIDE SEQUENCE</scope>
    <source>
        <strain evidence="8">CHS0354</strain>
    </source>
</reference>
<dbReference type="InterPro" id="IPR010742">
    <property type="entry name" value="RCAF1"/>
</dbReference>
<organism evidence="8 9">
    <name type="scientific">Potamilus streckersoni</name>
    <dbReference type="NCBI Taxonomy" id="2493646"/>
    <lineage>
        <taxon>Eukaryota</taxon>
        <taxon>Metazoa</taxon>
        <taxon>Spiralia</taxon>
        <taxon>Lophotrochozoa</taxon>
        <taxon>Mollusca</taxon>
        <taxon>Bivalvia</taxon>
        <taxon>Autobranchia</taxon>
        <taxon>Heteroconchia</taxon>
        <taxon>Palaeoheterodonta</taxon>
        <taxon>Unionida</taxon>
        <taxon>Unionoidea</taxon>
        <taxon>Unionidae</taxon>
        <taxon>Ambleminae</taxon>
        <taxon>Lampsilini</taxon>
        <taxon>Potamilus</taxon>
    </lineage>
</organism>
<keyword evidence="5 7" id="KW-1133">Transmembrane helix</keyword>
<keyword evidence="3 7" id="KW-0812">Transmembrane</keyword>
<keyword evidence="4" id="KW-0256">Endoplasmic reticulum</keyword>
<dbReference type="PANTHER" id="PTHR12906:SF0">
    <property type="entry name" value="GEL COMPLEX SUBUNIT OPTI"/>
    <property type="match status" value="1"/>
</dbReference>
<comment type="similarity">
    <text evidence="2">Belongs to the EMC6 family.</text>
</comment>
<reference evidence="8" key="2">
    <citation type="journal article" date="2021" name="Genome Biol. Evol.">
        <title>Developing a high-quality reference genome for a parasitic bivalve with doubly uniparental inheritance (Bivalvia: Unionida).</title>
        <authorList>
            <person name="Smith C.H."/>
        </authorList>
    </citation>
    <scope>NUCLEOTIDE SEQUENCE</scope>
    <source>
        <strain evidence="8">CHS0354</strain>
        <tissue evidence="8">Mantle</tissue>
    </source>
</reference>
<evidence type="ECO:0000256" key="1">
    <source>
        <dbReference type="ARBA" id="ARBA00004477"/>
    </source>
</evidence>
<keyword evidence="9" id="KW-1185">Reference proteome</keyword>
<name>A0AAE0VKF1_9BIVA</name>
<evidence type="ECO:0000313" key="8">
    <source>
        <dbReference type="EMBL" id="KAK3581174.1"/>
    </source>
</evidence>
<feature type="transmembrane region" description="Helical" evidence="7">
    <location>
        <begin position="67"/>
        <end position="85"/>
    </location>
</feature>
<evidence type="ECO:0000313" key="9">
    <source>
        <dbReference type="Proteomes" id="UP001195483"/>
    </source>
</evidence>
<comment type="caution">
    <text evidence="8">The sequence shown here is derived from an EMBL/GenBank/DDBJ whole genome shotgun (WGS) entry which is preliminary data.</text>
</comment>
<dbReference type="GO" id="GO:0005739">
    <property type="term" value="C:mitochondrion"/>
    <property type="evidence" value="ECO:0007669"/>
    <property type="project" value="GOC"/>
</dbReference>
<feature type="transmembrane region" description="Helical" evidence="7">
    <location>
        <begin position="43"/>
        <end position="61"/>
    </location>
</feature>
<comment type="subcellular location">
    <subcellularLocation>
        <location evidence="1">Endoplasmic reticulum membrane</location>
        <topology evidence="1">Multi-pass membrane protein</topology>
    </subcellularLocation>
</comment>
<reference evidence="8" key="3">
    <citation type="submission" date="2023-05" db="EMBL/GenBank/DDBJ databases">
        <authorList>
            <person name="Smith C.H."/>
        </authorList>
    </citation>
    <scope>NUCLEOTIDE SEQUENCE</scope>
    <source>
        <strain evidence="8">CHS0354</strain>
        <tissue evidence="8">Mantle</tissue>
    </source>
</reference>
<dbReference type="AlphaFoldDB" id="A0AAE0VKF1"/>
<evidence type="ECO:0000256" key="2">
    <source>
        <dbReference type="ARBA" id="ARBA00009436"/>
    </source>
</evidence>
<feature type="transmembrane region" description="Helical" evidence="7">
    <location>
        <begin position="106"/>
        <end position="125"/>
    </location>
</feature>
<dbReference type="GO" id="GO:0097250">
    <property type="term" value="P:mitochondrial respirasome assembly"/>
    <property type="evidence" value="ECO:0007669"/>
    <property type="project" value="InterPro"/>
</dbReference>
<dbReference type="InterPro" id="IPR029008">
    <property type="entry name" value="EMC6-like"/>
</dbReference>
<dbReference type="GO" id="GO:0005789">
    <property type="term" value="C:endoplasmic reticulum membrane"/>
    <property type="evidence" value="ECO:0007669"/>
    <property type="project" value="UniProtKB-SubCell"/>
</dbReference>
<evidence type="ECO:0000256" key="7">
    <source>
        <dbReference type="SAM" id="Phobius"/>
    </source>
</evidence>
<dbReference type="EMBL" id="JAEAOA010001462">
    <property type="protein sequence ID" value="KAK3581174.1"/>
    <property type="molecule type" value="Genomic_DNA"/>
</dbReference>
<dbReference type="Pfam" id="PF07019">
    <property type="entry name" value="EMC6"/>
    <property type="match status" value="1"/>
</dbReference>
<evidence type="ECO:0008006" key="10">
    <source>
        <dbReference type="Google" id="ProtNLM"/>
    </source>
</evidence>
<evidence type="ECO:0000256" key="3">
    <source>
        <dbReference type="ARBA" id="ARBA00022692"/>
    </source>
</evidence>
<proteinExistence type="inferred from homology"/>